<dbReference type="GO" id="GO:0000160">
    <property type="term" value="P:phosphorelay signal transduction system"/>
    <property type="evidence" value="ECO:0007669"/>
    <property type="project" value="InterPro"/>
</dbReference>
<dbReference type="AlphaFoldDB" id="A0A9E6N004"/>
<dbReference type="Pfam" id="PF00072">
    <property type="entry name" value="Response_reg"/>
    <property type="match status" value="1"/>
</dbReference>
<dbReference type="Gene3D" id="1.10.1660.10">
    <property type="match status" value="1"/>
</dbReference>
<dbReference type="InterPro" id="IPR010093">
    <property type="entry name" value="SinI_DNA-bd"/>
</dbReference>
<dbReference type="Gene3D" id="3.40.50.2300">
    <property type="match status" value="1"/>
</dbReference>
<protein>
    <submittedName>
        <fullName evidence="4">Response regulator</fullName>
    </submittedName>
</protein>
<dbReference type="EMBL" id="CP071137">
    <property type="protein sequence ID" value="QWY78416.1"/>
    <property type="molecule type" value="Genomic_DNA"/>
</dbReference>
<dbReference type="InterPro" id="IPR050595">
    <property type="entry name" value="Bact_response_regulator"/>
</dbReference>
<keyword evidence="1 2" id="KW-0597">Phosphoprotein</keyword>
<dbReference type="SUPFAM" id="SSF46955">
    <property type="entry name" value="Putative DNA-binding domain"/>
    <property type="match status" value="1"/>
</dbReference>
<name>A0A9E6N004_9PROT</name>
<dbReference type="SMART" id="SM00448">
    <property type="entry name" value="REC"/>
    <property type="match status" value="1"/>
</dbReference>
<dbReference type="SUPFAM" id="SSF52172">
    <property type="entry name" value="CheY-like"/>
    <property type="match status" value="1"/>
</dbReference>
<dbReference type="CDD" id="cd04762">
    <property type="entry name" value="HTH_MerR-trunc"/>
    <property type="match status" value="1"/>
</dbReference>
<dbReference type="GO" id="GO:0003677">
    <property type="term" value="F:DNA binding"/>
    <property type="evidence" value="ECO:0007669"/>
    <property type="project" value="InterPro"/>
</dbReference>
<dbReference type="OrthoDB" id="9105265at2"/>
<dbReference type="Proteomes" id="UP000683551">
    <property type="component" value="Chromosome"/>
</dbReference>
<dbReference type="PANTHER" id="PTHR44591">
    <property type="entry name" value="STRESS RESPONSE REGULATOR PROTEIN 1"/>
    <property type="match status" value="1"/>
</dbReference>
<dbReference type="InterPro" id="IPR009061">
    <property type="entry name" value="DNA-bd_dom_put_sf"/>
</dbReference>
<proteinExistence type="predicted"/>
<gene>
    <name evidence="4" type="ORF">JZL65_04905</name>
</gene>
<evidence type="ECO:0000313" key="5">
    <source>
        <dbReference type="Proteomes" id="UP000683551"/>
    </source>
</evidence>
<sequence>MTTGEAARMLGVGLNTVKRWINRGDLRGVCTPGGHWRISKEDLYAFMRGKGLPIPGRDKTTPVRMLIVDDDPFVCTLLRAVLEQADFPSETQCVHDGYTGLMRIGAWRPDVLVLDILMPGINGLEVLNRIRADPDLDDMAIVVITAIFDRSDVVQAARSAGVAAILPKPVEARRLLDIIGACMALPVPFPDEERGALQR</sequence>
<organism evidence="4 5">
    <name type="scientific">Ferrovum myxofaciens</name>
    <dbReference type="NCBI Taxonomy" id="416213"/>
    <lineage>
        <taxon>Bacteria</taxon>
        <taxon>Pseudomonadati</taxon>
        <taxon>Pseudomonadota</taxon>
        <taxon>Betaproteobacteria</taxon>
        <taxon>Ferrovales</taxon>
        <taxon>Ferrovaceae</taxon>
        <taxon>Ferrovum</taxon>
    </lineage>
</organism>
<dbReference type="InterPro" id="IPR041657">
    <property type="entry name" value="HTH_17"/>
</dbReference>
<feature type="modified residue" description="4-aspartylphosphate" evidence="2">
    <location>
        <position position="115"/>
    </location>
</feature>
<evidence type="ECO:0000259" key="3">
    <source>
        <dbReference type="PROSITE" id="PS50110"/>
    </source>
</evidence>
<dbReference type="NCBIfam" id="TIGR01764">
    <property type="entry name" value="excise"/>
    <property type="match status" value="1"/>
</dbReference>
<dbReference type="PANTHER" id="PTHR44591:SF3">
    <property type="entry name" value="RESPONSE REGULATORY DOMAIN-CONTAINING PROTEIN"/>
    <property type="match status" value="1"/>
</dbReference>
<reference evidence="4" key="1">
    <citation type="submission" date="2021-02" db="EMBL/GenBank/DDBJ databases">
        <title>Comparative genomics of Ferrovum myxofaciens strains, predominant extremophile bacteria forming large biofilm stalactites in acid mine ecosystems.</title>
        <authorList>
            <person name="Burkartova K."/>
            <person name="Ridl J."/>
            <person name="Pajer P."/>
            <person name="Falteisek L."/>
        </authorList>
    </citation>
    <scope>NUCLEOTIDE SEQUENCE</scope>
    <source>
        <strain evidence="4">MI1III</strain>
    </source>
</reference>
<dbReference type="PROSITE" id="PS50110">
    <property type="entry name" value="RESPONSE_REGULATORY"/>
    <property type="match status" value="1"/>
</dbReference>
<evidence type="ECO:0000256" key="2">
    <source>
        <dbReference type="PROSITE-ProRule" id="PRU00169"/>
    </source>
</evidence>
<dbReference type="RefSeq" id="WP_082783159.1">
    <property type="nucleotide sequence ID" value="NZ_CP053675.1"/>
</dbReference>
<evidence type="ECO:0000256" key="1">
    <source>
        <dbReference type="ARBA" id="ARBA00022553"/>
    </source>
</evidence>
<accession>A0A9E6N004</accession>
<dbReference type="Pfam" id="PF12728">
    <property type="entry name" value="HTH_17"/>
    <property type="match status" value="1"/>
</dbReference>
<dbReference type="InterPro" id="IPR011006">
    <property type="entry name" value="CheY-like_superfamily"/>
</dbReference>
<evidence type="ECO:0000313" key="4">
    <source>
        <dbReference type="EMBL" id="QWY78416.1"/>
    </source>
</evidence>
<feature type="domain" description="Response regulatory" evidence="3">
    <location>
        <begin position="64"/>
        <end position="183"/>
    </location>
</feature>
<dbReference type="InterPro" id="IPR001789">
    <property type="entry name" value="Sig_transdc_resp-reg_receiver"/>
</dbReference>